<organism evidence="3 4">
    <name type="scientific">Tsukamurella asaccharolytica</name>
    <dbReference type="NCBI Taxonomy" id="2592067"/>
    <lineage>
        <taxon>Bacteria</taxon>
        <taxon>Bacillati</taxon>
        <taxon>Actinomycetota</taxon>
        <taxon>Actinomycetes</taxon>
        <taxon>Mycobacteriales</taxon>
        <taxon>Tsukamurellaceae</taxon>
        <taxon>Tsukamurella</taxon>
    </lineage>
</organism>
<keyword evidence="2" id="KW-1133">Transmembrane helix</keyword>
<accession>A0A5C5R6Q3</accession>
<sequence length="419" mass="43341">MSSDGTGDQPNHGPEGQWAGPAYGGPQEGDPQYGQQPSGLPQYPTGDPWAQPSGHAQPGYASYPQPGYTQPGYGQPGWGAPAPDVKVGIVPLRPLDLGTIYSGAIAAIRTNPGVMVGLTAVSVVIAQLISFLAQVPATRVPVDPYGEFGEFLVYLGDGTGVSYGVGFLEGIATLFLAGVLTVAVARAVMGERTGVSEAVRAIGPRLLPLIGLSLLQFLIFLVPAALVVGLVVTIAVAVGDAGPILAVLVAFVLIVVLLIGCLALLPTVSLAYPAVVLERVGPVAALKRGYKLQKQGFWRVLGILLLTHLMTGVVSSSAAIPFGVGSLFVAGADGIDNLAGTTVAGLAIIGVGAAIGQVLTVPFLAGVQTLLYVDQRMRNEHFDQVLRGEAIRRWQTGAPGVPTDTLWLQKPQPAPSTWQ</sequence>
<feature type="transmembrane region" description="Helical" evidence="2">
    <location>
        <begin position="161"/>
        <end position="185"/>
    </location>
</feature>
<keyword evidence="2" id="KW-0472">Membrane</keyword>
<feature type="compositionally biased region" description="Low complexity" evidence="1">
    <location>
        <begin position="63"/>
        <end position="73"/>
    </location>
</feature>
<evidence type="ECO:0000313" key="4">
    <source>
        <dbReference type="Proteomes" id="UP000317291"/>
    </source>
</evidence>
<dbReference type="EMBL" id="VIGW01000007">
    <property type="protein sequence ID" value="TWS18739.1"/>
    <property type="molecule type" value="Genomic_DNA"/>
</dbReference>
<dbReference type="Proteomes" id="UP000317291">
    <property type="component" value="Unassembled WGS sequence"/>
</dbReference>
<evidence type="ECO:0008006" key="5">
    <source>
        <dbReference type="Google" id="ProtNLM"/>
    </source>
</evidence>
<keyword evidence="2" id="KW-0812">Transmembrane</keyword>
<reference evidence="3 4" key="1">
    <citation type="submission" date="2019-06" db="EMBL/GenBank/DDBJ databases">
        <title>Tsukamurella conjunctivitidis sp. nov., Tsukamurella assacharolytica sp. nov. and Tsukamurella sputae sp. nov. isolated from patients with conjunctivitis, bacteraemia (lymphoma) and respiratory infection (sputum) in Hong Kong.</title>
        <authorList>
            <person name="Teng J.L.L."/>
            <person name="Lee H.H."/>
            <person name="Fong J.Y.H."/>
            <person name="Fok K.M.N."/>
            <person name="Lau S.K.P."/>
            <person name="Woo P.C.Y."/>
        </authorList>
    </citation>
    <scope>NUCLEOTIDE SEQUENCE [LARGE SCALE GENOMIC DNA]</scope>
    <source>
        <strain evidence="3 4">HKU71</strain>
    </source>
</reference>
<evidence type="ECO:0000256" key="2">
    <source>
        <dbReference type="SAM" id="Phobius"/>
    </source>
</evidence>
<dbReference type="RefSeq" id="WP_146562306.1">
    <property type="nucleotide sequence ID" value="NZ_VIGW01000007.1"/>
</dbReference>
<evidence type="ECO:0000256" key="1">
    <source>
        <dbReference type="SAM" id="MobiDB-lite"/>
    </source>
</evidence>
<feature type="transmembrane region" description="Helical" evidence="2">
    <location>
        <begin position="244"/>
        <end position="277"/>
    </location>
</feature>
<comment type="caution">
    <text evidence="3">The sequence shown here is derived from an EMBL/GenBank/DDBJ whole genome shotgun (WGS) entry which is preliminary data.</text>
</comment>
<proteinExistence type="predicted"/>
<evidence type="ECO:0000313" key="3">
    <source>
        <dbReference type="EMBL" id="TWS18739.1"/>
    </source>
</evidence>
<feature type="transmembrane region" description="Helical" evidence="2">
    <location>
        <begin position="206"/>
        <end position="238"/>
    </location>
</feature>
<keyword evidence="4" id="KW-1185">Reference proteome</keyword>
<feature type="transmembrane region" description="Helical" evidence="2">
    <location>
        <begin position="344"/>
        <end position="373"/>
    </location>
</feature>
<gene>
    <name evidence="3" type="ORF">FK529_14275</name>
</gene>
<feature type="region of interest" description="Disordered" evidence="1">
    <location>
        <begin position="1"/>
        <end position="75"/>
    </location>
</feature>
<dbReference type="AlphaFoldDB" id="A0A5C5R6Q3"/>
<feature type="transmembrane region" description="Helical" evidence="2">
    <location>
        <begin position="297"/>
        <end position="324"/>
    </location>
</feature>
<name>A0A5C5R6Q3_9ACTN</name>
<protein>
    <recommendedName>
        <fullName evidence="5">Glycerophosphoryl diester phosphodiesterase membrane domain-containing protein</fullName>
    </recommendedName>
</protein>
<dbReference type="OrthoDB" id="121140at2"/>
<feature type="transmembrane region" description="Helical" evidence="2">
    <location>
        <begin position="114"/>
        <end position="135"/>
    </location>
</feature>